<dbReference type="SUPFAM" id="SSF46785">
    <property type="entry name" value="Winged helix' DNA-binding domain"/>
    <property type="match status" value="1"/>
</dbReference>
<evidence type="ECO:0000256" key="1">
    <source>
        <dbReference type="ARBA" id="ARBA00007957"/>
    </source>
</evidence>
<evidence type="ECO:0000256" key="4">
    <source>
        <dbReference type="ARBA" id="ARBA00023015"/>
    </source>
</evidence>
<evidence type="ECO:0000256" key="2">
    <source>
        <dbReference type="ARBA" id="ARBA00022491"/>
    </source>
</evidence>
<dbReference type="EMBL" id="JAEMHM010000005">
    <property type="protein sequence ID" value="MBJ6724513.1"/>
    <property type="molecule type" value="Genomic_DNA"/>
</dbReference>
<proteinExistence type="inferred from homology"/>
<feature type="binding site" evidence="7">
    <location>
        <position position="108"/>
    </location>
    <ligand>
        <name>Zn(2+)</name>
        <dbReference type="ChEBI" id="CHEBI:29105"/>
    </ligand>
</feature>
<name>A0A8J7J1E1_9BACT</name>
<keyword evidence="6" id="KW-0804">Transcription</keyword>
<evidence type="ECO:0000256" key="6">
    <source>
        <dbReference type="ARBA" id="ARBA00023163"/>
    </source>
</evidence>
<evidence type="ECO:0000256" key="7">
    <source>
        <dbReference type="PIRSR" id="PIRSR602481-1"/>
    </source>
</evidence>
<feature type="binding site" evidence="7">
    <location>
        <position position="111"/>
    </location>
    <ligand>
        <name>Zn(2+)</name>
        <dbReference type="ChEBI" id="CHEBI:29105"/>
    </ligand>
</feature>
<evidence type="ECO:0000256" key="5">
    <source>
        <dbReference type="ARBA" id="ARBA00023125"/>
    </source>
</evidence>
<keyword evidence="4" id="KW-0805">Transcription regulation</keyword>
<keyword evidence="5" id="KW-0238">DNA-binding</keyword>
<keyword evidence="2" id="KW-0678">Repressor</keyword>
<dbReference type="GO" id="GO:0045892">
    <property type="term" value="P:negative regulation of DNA-templated transcription"/>
    <property type="evidence" value="ECO:0007669"/>
    <property type="project" value="TreeGrafter"/>
</dbReference>
<dbReference type="GO" id="GO:0008270">
    <property type="term" value="F:zinc ion binding"/>
    <property type="evidence" value="ECO:0007669"/>
    <property type="project" value="TreeGrafter"/>
</dbReference>
<reference evidence="8" key="1">
    <citation type="submission" date="2020-12" db="EMBL/GenBank/DDBJ databases">
        <title>Geomonas sp. Red875, isolated from river sediment.</title>
        <authorList>
            <person name="Xu Z."/>
            <person name="Zhang Z."/>
            <person name="Masuda Y."/>
            <person name="Itoh H."/>
            <person name="Senoo K."/>
        </authorList>
    </citation>
    <scope>NUCLEOTIDE SEQUENCE</scope>
    <source>
        <strain evidence="8">Red875</strain>
    </source>
</reference>
<comment type="similarity">
    <text evidence="1">Belongs to the Fur family.</text>
</comment>
<keyword evidence="3 7" id="KW-0862">Zinc</keyword>
<keyword evidence="9" id="KW-1185">Reference proteome</keyword>
<protein>
    <submittedName>
        <fullName evidence="8">Transcriptional repressor</fullName>
    </submittedName>
</protein>
<evidence type="ECO:0000313" key="8">
    <source>
        <dbReference type="EMBL" id="MBJ6724513.1"/>
    </source>
</evidence>
<dbReference type="GO" id="GO:0003700">
    <property type="term" value="F:DNA-binding transcription factor activity"/>
    <property type="evidence" value="ECO:0007669"/>
    <property type="project" value="InterPro"/>
</dbReference>
<dbReference type="AlphaFoldDB" id="A0A8J7J1E1"/>
<dbReference type="InterPro" id="IPR036388">
    <property type="entry name" value="WH-like_DNA-bd_sf"/>
</dbReference>
<dbReference type="Proteomes" id="UP000636888">
    <property type="component" value="Unassembled WGS sequence"/>
</dbReference>
<keyword evidence="7" id="KW-0479">Metal-binding</keyword>
<dbReference type="GO" id="GO:1900376">
    <property type="term" value="P:regulation of secondary metabolite biosynthetic process"/>
    <property type="evidence" value="ECO:0007669"/>
    <property type="project" value="TreeGrafter"/>
</dbReference>
<dbReference type="InterPro" id="IPR036390">
    <property type="entry name" value="WH_DNA-bd_sf"/>
</dbReference>
<sequence length="113" mass="12803">MVDIITRDLSHPSARAIFQAARELHPSISLSTVYSTLAMLKALHLVKELEFEGMDNRYDMDTESHVNLLCTRCGRVVDFDFVPPLQNEVETLTGFTISEGRFEYYGICAPCRS</sequence>
<comment type="caution">
    <text evidence="8">The sequence shown here is derived from an EMBL/GenBank/DDBJ whole genome shotgun (WGS) entry which is preliminary data.</text>
</comment>
<dbReference type="PANTHER" id="PTHR33202">
    <property type="entry name" value="ZINC UPTAKE REGULATION PROTEIN"/>
    <property type="match status" value="1"/>
</dbReference>
<dbReference type="GO" id="GO:0000976">
    <property type="term" value="F:transcription cis-regulatory region binding"/>
    <property type="evidence" value="ECO:0007669"/>
    <property type="project" value="TreeGrafter"/>
</dbReference>
<feature type="binding site" evidence="7">
    <location>
        <position position="73"/>
    </location>
    <ligand>
        <name>Zn(2+)</name>
        <dbReference type="ChEBI" id="CHEBI:29105"/>
    </ligand>
</feature>
<dbReference type="CDD" id="cd07153">
    <property type="entry name" value="Fur_like"/>
    <property type="match status" value="1"/>
</dbReference>
<dbReference type="Gene3D" id="3.30.1490.190">
    <property type="match status" value="1"/>
</dbReference>
<dbReference type="Gene3D" id="1.10.10.10">
    <property type="entry name" value="Winged helix-like DNA-binding domain superfamily/Winged helix DNA-binding domain"/>
    <property type="match status" value="1"/>
</dbReference>
<accession>A0A8J7J1E1</accession>
<feature type="binding site" evidence="7">
    <location>
        <position position="70"/>
    </location>
    <ligand>
        <name>Zn(2+)</name>
        <dbReference type="ChEBI" id="CHEBI:29105"/>
    </ligand>
</feature>
<dbReference type="InterPro" id="IPR002481">
    <property type="entry name" value="FUR"/>
</dbReference>
<dbReference type="Pfam" id="PF01475">
    <property type="entry name" value="FUR"/>
    <property type="match status" value="1"/>
</dbReference>
<gene>
    <name evidence="8" type="ORF">JFN93_07330</name>
</gene>
<comment type="cofactor">
    <cofactor evidence="7">
        <name>Zn(2+)</name>
        <dbReference type="ChEBI" id="CHEBI:29105"/>
    </cofactor>
    <text evidence="7">Binds 1 zinc ion per subunit.</text>
</comment>
<evidence type="ECO:0000313" key="9">
    <source>
        <dbReference type="Proteomes" id="UP000636888"/>
    </source>
</evidence>
<evidence type="ECO:0000256" key="3">
    <source>
        <dbReference type="ARBA" id="ARBA00022833"/>
    </source>
</evidence>
<organism evidence="8 9">
    <name type="scientific">Geomesophilobacter sediminis</name>
    <dbReference type="NCBI Taxonomy" id="2798584"/>
    <lineage>
        <taxon>Bacteria</taxon>
        <taxon>Pseudomonadati</taxon>
        <taxon>Thermodesulfobacteriota</taxon>
        <taxon>Desulfuromonadia</taxon>
        <taxon>Geobacterales</taxon>
        <taxon>Geobacteraceae</taxon>
        <taxon>Geomesophilobacter</taxon>
    </lineage>
</organism>
<dbReference type="InterPro" id="IPR043135">
    <property type="entry name" value="Fur_C"/>
</dbReference>
<dbReference type="PANTHER" id="PTHR33202:SF7">
    <property type="entry name" value="FERRIC UPTAKE REGULATION PROTEIN"/>
    <property type="match status" value="1"/>
</dbReference>